<dbReference type="Pfam" id="PF09356">
    <property type="entry name" value="Phage_BR0599"/>
    <property type="match status" value="1"/>
</dbReference>
<evidence type="ECO:0000313" key="2">
    <source>
        <dbReference type="EMBL" id="SNT67570.1"/>
    </source>
</evidence>
<gene>
    <name evidence="2" type="ORF">SAMN06297382_0060</name>
</gene>
<proteinExistence type="predicted"/>
<dbReference type="Proteomes" id="UP000198346">
    <property type="component" value="Unassembled WGS sequence"/>
</dbReference>
<dbReference type="NCBIfam" id="TIGR02218">
    <property type="entry name" value="phg_TIGR02218"/>
    <property type="match status" value="1"/>
</dbReference>
<organism evidence="2 3">
    <name type="scientific">Amphiplicatus metriothermophilus</name>
    <dbReference type="NCBI Taxonomy" id="1519374"/>
    <lineage>
        <taxon>Bacteria</taxon>
        <taxon>Pseudomonadati</taxon>
        <taxon>Pseudomonadota</taxon>
        <taxon>Alphaproteobacteria</taxon>
        <taxon>Parvularculales</taxon>
        <taxon>Parvularculaceae</taxon>
        <taxon>Amphiplicatus</taxon>
    </lineage>
</organism>
<name>A0A239PJ27_9PROT</name>
<evidence type="ECO:0000313" key="3">
    <source>
        <dbReference type="Proteomes" id="UP000198346"/>
    </source>
</evidence>
<dbReference type="Pfam" id="PF09931">
    <property type="entry name" value="Phage_phiJL001_Gp84_N"/>
    <property type="match status" value="1"/>
</dbReference>
<dbReference type="AlphaFoldDB" id="A0A239PJ27"/>
<feature type="domain" description="Bacteriophage phiJL001 Gp84 C-terminal" evidence="1">
    <location>
        <begin position="195"/>
        <end position="273"/>
    </location>
</feature>
<dbReference type="OrthoDB" id="1633386at2"/>
<dbReference type="RefSeq" id="WP_089410605.1">
    <property type="nucleotide sequence ID" value="NZ_FZQA01000001.1"/>
</dbReference>
<accession>A0A239PJ27</accession>
<dbReference type="EMBL" id="FZQA01000001">
    <property type="protein sequence ID" value="SNT67570.1"/>
    <property type="molecule type" value="Genomic_DNA"/>
</dbReference>
<dbReference type="InterPro" id="IPR018964">
    <property type="entry name" value="Phage_phiJL001_Gp84_C"/>
</dbReference>
<protein>
    <recommendedName>
        <fullName evidence="1">Bacteriophage phiJL001 Gp84 C-terminal domain-containing protein</fullName>
    </recommendedName>
</protein>
<keyword evidence="3" id="KW-1185">Reference proteome</keyword>
<reference evidence="2 3" key="1">
    <citation type="submission" date="2017-07" db="EMBL/GenBank/DDBJ databases">
        <authorList>
            <person name="Sun Z.S."/>
            <person name="Albrecht U."/>
            <person name="Echele G."/>
            <person name="Lee C.C."/>
        </authorList>
    </citation>
    <scope>NUCLEOTIDE SEQUENCE [LARGE SCALE GENOMIC DNA]</scope>
    <source>
        <strain evidence="2 3">CGMCC 1.12710</strain>
    </source>
</reference>
<sequence length="291" mass="30866">MRALDPAFEAHLKSGATTLATCWRVTRKDGAVFGFTDHDRPLTVAGETYEPQSGAHGAALAETADLAVDNSEIVGLLSSARLPSEALAAGRFDGAAVEIWRVNWSNTDERVLLKRGVIGEVARDGARFTAEIRGLAHLLDQTAGRAYQRHCDARLGDARCGVDLDQPAFRAEGVATAVRDESRFAASGLDGFADGWFVHGRLDWTGGANAGTASHVKAHAGADLSLWLPPGAGLAPGDAFVVFAGCDKAFATCRAKFSNAVNFRGFHLMPGNDFAASYPRAGERNDGGRRR</sequence>
<dbReference type="InterPro" id="IPR011928">
    <property type="entry name" value="Phage_phiJL001_Gp84"/>
</dbReference>
<evidence type="ECO:0000259" key="1">
    <source>
        <dbReference type="Pfam" id="PF09356"/>
    </source>
</evidence>